<dbReference type="CDD" id="cd04301">
    <property type="entry name" value="NAT_SF"/>
    <property type="match status" value="1"/>
</dbReference>
<dbReference type="EMBL" id="KV427605">
    <property type="protein sequence ID" value="KZT12633.1"/>
    <property type="molecule type" value="Genomic_DNA"/>
</dbReference>
<dbReference type="InterPro" id="IPR016181">
    <property type="entry name" value="Acyl_CoA_acyltransferase"/>
</dbReference>
<evidence type="ECO:0000313" key="3">
    <source>
        <dbReference type="Proteomes" id="UP000076871"/>
    </source>
</evidence>
<accession>A0A165I5W1</accession>
<keyword evidence="3" id="KW-1185">Reference proteome</keyword>
<organism evidence="2 3">
    <name type="scientific">Laetiporus sulphureus 93-53</name>
    <dbReference type="NCBI Taxonomy" id="1314785"/>
    <lineage>
        <taxon>Eukaryota</taxon>
        <taxon>Fungi</taxon>
        <taxon>Dikarya</taxon>
        <taxon>Basidiomycota</taxon>
        <taxon>Agaricomycotina</taxon>
        <taxon>Agaricomycetes</taxon>
        <taxon>Polyporales</taxon>
        <taxon>Laetiporus</taxon>
    </lineage>
</organism>
<dbReference type="Pfam" id="PF13302">
    <property type="entry name" value="Acetyltransf_3"/>
    <property type="match status" value="1"/>
</dbReference>
<dbReference type="RefSeq" id="XP_040770143.1">
    <property type="nucleotide sequence ID" value="XM_040907529.1"/>
</dbReference>
<dbReference type="GO" id="GO:1990189">
    <property type="term" value="F:protein N-terminal-serine acetyltransferase activity"/>
    <property type="evidence" value="ECO:0007669"/>
    <property type="project" value="TreeGrafter"/>
</dbReference>
<protein>
    <submittedName>
        <fullName evidence="2">Acyl-CoA N-acyltransferase</fullName>
    </submittedName>
</protein>
<dbReference type="GeneID" id="63824558"/>
<dbReference type="InterPro" id="IPR051908">
    <property type="entry name" value="Ribosomal_N-acetyltransferase"/>
</dbReference>
<reference evidence="2 3" key="1">
    <citation type="journal article" date="2016" name="Mol. Biol. Evol.">
        <title>Comparative Genomics of Early-Diverging Mushroom-Forming Fungi Provides Insights into the Origins of Lignocellulose Decay Capabilities.</title>
        <authorList>
            <person name="Nagy L.G."/>
            <person name="Riley R."/>
            <person name="Tritt A."/>
            <person name="Adam C."/>
            <person name="Daum C."/>
            <person name="Floudas D."/>
            <person name="Sun H."/>
            <person name="Yadav J.S."/>
            <person name="Pangilinan J."/>
            <person name="Larsson K.H."/>
            <person name="Matsuura K."/>
            <person name="Barry K."/>
            <person name="Labutti K."/>
            <person name="Kuo R."/>
            <person name="Ohm R.A."/>
            <person name="Bhattacharya S.S."/>
            <person name="Shirouzu T."/>
            <person name="Yoshinaga Y."/>
            <person name="Martin F.M."/>
            <person name="Grigoriev I.V."/>
            <person name="Hibbett D.S."/>
        </authorList>
    </citation>
    <scope>NUCLEOTIDE SEQUENCE [LARGE SCALE GENOMIC DNA]</scope>
    <source>
        <strain evidence="2 3">93-53</strain>
    </source>
</reference>
<name>A0A165I5W1_9APHY</name>
<keyword evidence="2" id="KW-0808">Transferase</keyword>
<dbReference type="AlphaFoldDB" id="A0A165I5W1"/>
<proteinExistence type="predicted"/>
<dbReference type="Proteomes" id="UP000076871">
    <property type="component" value="Unassembled WGS sequence"/>
</dbReference>
<dbReference type="InterPro" id="IPR000182">
    <property type="entry name" value="GNAT_dom"/>
</dbReference>
<dbReference type="GO" id="GO:0008999">
    <property type="term" value="F:protein-N-terminal-alanine acetyltransferase activity"/>
    <property type="evidence" value="ECO:0007669"/>
    <property type="project" value="TreeGrafter"/>
</dbReference>
<evidence type="ECO:0000313" key="2">
    <source>
        <dbReference type="EMBL" id="KZT12633.1"/>
    </source>
</evidence>
<evidence type="ECO:0000259" key="1">
    <source>
        <dbReference type="PROSITE" id="PS51186"/>
    </source>
</evidence>
<dbReference type="PROSITE" id="PS51186">
    <property type="entry name" value="GNAT"/>
    <property type="match status" value="1"/>
</dbReference>
<keyword evidence="2" id="KW-0012">Acyltransferase</keyword>
<dbReference type="OrthoDB" id="41238at2759"/>
<dbReference type="Gene3D" id="3.40.630.30">
    <property type="match status" value="1"/>
</dbReference>
<feature type="domain" description="N-acetyltransferase" evidence="1">
    <location>
        <begin position="74"/>
        <end position="225"/>
    </location>
</feature>
<dbReference type="InParanoid" id="A0A165I5W1"/>
<sequence length="268" mass="29923">MLDSFVNNYVAPPPVALPDPEQVLSSTEPYDINYALPLHLDTLSSPTVRLTPFIPAAHAKTLWDHIGPQSYELFKYYASMPGTFPEFLALIETIRSEPEWCGFAVIDRTKSPTKEEAWQTDGDGVLAGFMALVRTSAAHLWTEIGYVVVFPAFQRTHVARTAVGLLLRYCLQTPIASPPGIGFLRIYWAAHPKNKPSIALARRMGFKEEGLLRWMAVLPNVKEMNEEGEAVERNGNIESYGRHTTSFAQCWDDWESGGRELIGAIIQG</sequence>
<dbReference type="SUPFAM" id="SSF55729">
    <property type="entry name" value="Acyl-CoA N-acyltransferases (Nat)"/>
    <property type="match status" value="1"/>
</dbReference>
<dbReference type="PANTHER" id="PTHR43441:SF5">
    <property type="entry name" value="FAMILY ACETYLTRANSFERASE, PUTATIVE-RELATED"/>
    <property type="match status" value="1"/>
</dbReference>
<dbReference type="PANTHER" id="PTHR43441">
    <property type="entry name" value="RIBOSOMAL-PROTEIN-SERINE ACETYLTRANSFERASE"/>
    <property type="match status" value="1"/>
</dbReference>
<gene>
    <name evidence="2" type="ORF">LAESUDRAFT_718913</name>
</gene>